<dbReference type="Proteomes" id="UP000215002">
    <property type="component" value="Chromosome"/>
</dbReference>
<gene>
    <name evidence="1" type="ORF">MuYL_2465</name>
</gene>
<organism evidence="1 2">
    <name type="scientific">Mucilaginibacter xinganensis</name>
    <dbReference type="NCBI Taxonomy" id="1234841"/>
    <lineage>
        <taxon>Bacteria</taxon>
        <taxon>Pseudomonadati</taxon>
        <taxon>Bacteroidota</taxon>
        <taxon>Sphingobacteriia</taxon>
        <taxon>Sphingobacteriales</taxon>
        <taxon>Sphingobacteriaceae</taxon>
        <taxon>Mucilaginibacter</taxon>
    </lineage>
</organism>
<protein>
    <submittedName>
        <fullName evidence="1">Uncharacterized protein</fullName>
    </submittedName>
</protein>
<evidence type="ECO:0000313" key="1">
    <source>
        <dbReference type="EMBL" id="ASU34352.1"/>
    </source>
</evidence>
<accession>A0A223NWW4</accession>
<evidence type="ECO:0000313" key="2">
    <source>
        <dbReference type="Proteomes" id="UP000215002"/>
    </source>
</evidence>
<reference evidence="1 2" key="1">
    <citation type="submission" date="2017-08" db="EMBL/GenBank/DDBJ databases">
        <title>Complete genome sequence of Mucilaginibacter sp. strain BJC16-A31.</title>
        <authorList>
            <consortium name="Henan University of Science and Technology"/>
            <person name="You X."/>
        </authorList>
    </citation>
    <scope>NUCLEOTIDE SEQUENCE [LARGE SCALE GENOMIC DNA]</scope>
    <source>
        <strain evidence="1 2">BJC16-A31</strain>
    </source>
</reference>
<proteinExistence type="predicted"/>
<dbReference type="KEGG" id="muc:MuYL_2465"/>
<keyword evidence="2" id="KW-1185">Reference proteome</keyword>
<dbReference type="AlphaFoldDB" id="A0A223NWW4"/>
<name>A0A223NWW4_9SPHI</name>
<sequence length="51" mass="5614">MMGNMSFADDRYIISVYANGKLIAKDGVHGPSNDGNYDVKILVTFTANNFK</sequence>
<dbReference type="EMBL" id="CP022743">
    <property type="protein sequence ID" value="ASU34352.1"/>
    <property type="molecule type" value="Genomic_DNA"/>
</dbReference>